<dbReference type="PANTHER" id="PTHR22895:SF0">
    <property type="entry name" value="ARMADILLO REPEAT-CONTAINING PROTEIN 6"/>
    <property type="match status" value="1"/>
</dbReference>
<sequence length="469" mass="50235">MGPPGARTISQEAFDELVKENIDDLGMDPDEALQDAIQTLTLQGVDLSGVIKCIPGESTVQDNPIIQLTNELKSIVTSLETSNLKELSCEDENARKLIELLNKLCELCSVAGSENATVAARNGGVEALSCLCSSLDFKLERALALALKALSLIVCDLQSSESFRQCGGLKTVMDILHGAPKSLDIRANAFSVISSASTRNEVVKESFMELKVDVLLVESVKEESNYNMPSLYDAVRVILTPDDGRVAASQVFGYARTFAKIGMADALVDALCKGLGSSCLTSACAALKAVAVNDEICKSISENGGIDVILQYIDETGLQGNRAIAKSCCSLLSKLAGSDANKIVIVQKGGIEKLIILSSKFSDDPSVIQEVMSIITVLSLRLPENAARAMDAGVGDLTIRSMQKFPTSHQMQRQACLMIRNLVVRNPENRTILLNGGIEKLIRRAKGMQGCKDAATAALRDLGLDDYNV</sequence>
<name>A0A9Q0CTT3_9POAL</name>
<evidence type="ECO:0000313" key="2">
    <source>
        <dbReference type="EMBL" id="KAJ1699725.1"/>
    </source>
</evidence>
<keyword evidence="1" id="KW-0677">Repeat</keyword>
<accession>A0A9Q0CTT3</accession>
<dbReference type="InterPro" id="IPR011989">
    <property type="entry name" value="ARM-like"/>
</dbReference>
<dbReference type="Proteomes" id="UP001151287">
    <property type="component" value="Unassembled WGS sequence"/>
</dbReference>
<proteinExistence type="predicted"/>
<protein>
    <recommendedName>
        <fullName evidence="4">Armadillo repeat-containing protein 6</fullName>
    </recommendedName>
</protein>
<reference evidence="2" key="1">
    <citation type="journal article" date="2022" name="Cell">
        <title>Repeat-based holocentromeres influence genome architecture and karyotype evolution.</title>
        <authorList>
            <person name="Hofstatter P.G."/>
            <person name="Thangavel G."/>
            <person name="Lux T."/>
            <person name="Neumann P."/>
            <person name="Vondrak T."/>
            <person name="Novak P."/>
            <person name="Zhang M."/>
            <person name="Costa L."/>
            <person name="Castellani M."/>
            <person name="Scott A."/>
            <person name="Toegelov H."/>
            <person name="Fuchs J."/>
            <person name="Mata-Sucre Y."/>
            <person name="Dias Y."/>
            <person name="Vanzela A.L.L."/>
            <person name="Huettel B."/>
            <person name="Almeida C.C.S."/>
            <person name="Simkova H."/>
            <person name="Souza G."/>
            <person name="Pedrosa-Harand A."/>
            <person name="Macas J."/>
            <person name="Mayer K.F.X."/>
            <person name="Houben A."/>
            <person name="Marques A."/>
        </authorList>
    </citation>
    <scope>NUCLEOTIDE SEQUENCE</scope>
    <source>
        <strain evidence="2">RhyBre1mFocal</strain>
    </source>
</reference>
<dbReference type="SUPFAM" id="SSF48371">
    <property type="entry name" value="ARM repeat"/>
    <property type="match status" value="1"/>
</dbReference>
<dbReference type="OrthoDB" id="449062at2759"/>
<gene>
    <name evidence="2" type="ORF">LUZ63_008237</name>
</gene>
<dbReference type="Gene3D" id="1.25.10.10">
    <property type="entry name" value="Leucine-rich Repeat Variant"/>
    <property type="match status" value="2"/>
</dbReference>
<dbReference type="SMART" id="SM00185">
    <property type="entry name" value="ARM"/>
    <property type="match status" value="5"/>
</dbReference>
<dbReference type="InterPro" id="IPR000225">
    <property type="entry name" value="Armadillo"/>
</dbReference>
<evidence type="ECO:0000313" key="3">
    <source>
        <dbReference type="Proteomes" id="UP001151287"/>
    </source>
</evidence>
<evidence type="ECO:0000256" key="1">
    <source>
        <dbReference type="ARBA" id="ARBA00022737"/>
    </source>
</evidence>
<dbReference type="EMBL" id="JAMQYH010000002">
    <property type="protein sequence ID" value="KAJ1699725.1"/>
    <property type="molecule type" value="Genomic_DNA"/>
</dbReference>
<dbReference type="AlphaFoldDB" id="A0A9Q0CTT3"/>
<keyword evidence="3" id="KW-1185">Reference proteome</keyword>
<dbReference type="InterPro" id="IPR016024">
    <property type="entry name" value="ARM-type_fold"/>
</dbReference>
<dbReference type="PANTHER" id="PTHR22895">
    <property type="entry name" value="ARMADILLO REPEAT-CONTAINING PROTEIN 6"/>
    <property type="match status" value="1"/>
</dbReference>
<evidence type="ECO:0008006" key="4">
    <source>
        <dbReference type="Google" id="ProtNLM"/>
    </source>
</evidence>
<organism evidence="2 3">
    <name type="scientific">Rhynchospora breviuscula</name>
    <dbReference type="NCBI Taxonomy" id="2022672"/>
    <lineage>
        <taxon>Eukaryota</taxon>
        <taxon>Viridiplantae</taxon>
        <taxon>Streptophyta</taxon>
        <taxon>Embryophyta</taxon>
        <taxon>Tracheophyta</taxon>
        <taxon>Spermatophyta</taxon>
        <taxon>Magnoliopsida</taxon>
        <taxon>Liliopsida</taxon>
        <taxon>Poales</taxon>
        <taxon>Cyperaceae</taxon>
        <taxon>Cyperoideae</taxon>
        <taxon>Rhynchosporeae</taxon>
        <taxon>Rhynchospora</taxon>
    </lineage>
</organism>
<comment type="caution">
    <text evidence="2">The sequence shown here is derived from an EMBL/GenBank/DDBJ whole genome shotgun (WGS) entry which is preliminary data.</text>
</comment>